<organism evidence="3 4">
    <name type="scientific">Terrabacter terrigena</name>
    <dbReference type="NCBI Taxonomy" id="574718"/>
    <lineage>
        <taxon>Bacteria</taxon>
        <taxon>Bacillati</taxon>
        <taxon>Actinomycetota</taxon>
        <taxon>Actinomycetes</taxon>
        <taxon>Micrococcales</taxon>
        <taxon>Intrasporangiaceae</taxon>
        <taxon>Terrabacter</taxon>
    </lineage>
</organism>
<feature type="region of interest" description="Disordered" evidence="1">
    <location>
        <begin position="588"/>
        <end position="633"/>
    </location>
</feature>
<sequence>MPGRLYALLVGIDAYPAPIPTLSGCVNDVAGMAGLLRERVGDAALDLVVLTDADATRSAVAERCADHLGRAGPEDVALFYYSGHGSQQATPEELWDLEPDHRNETLVCVDSRTEGSWDLVDKELAGLLQAIASSGCHTLVVLDCCHAGDGTRDADDVVRLAPPDPRSRPASTFLGLAPEGASRPGIPAVSATRTGRWTPAGRHVLLAACRPSETAKEVTVQGRQRGALSAALEAAVLGTDGRPSYRDVLRIVTADVSSRVRGQHPQVETAEATELDRPFLGGAIPATPRPLTLSRLPDGWSIDSGAVHGVPAPIGDDTTELAVYPLGGETSGSPLATAAVSRVLPDRSIVTLTPPLDPAFVYRAVVTSIPLKPVLVGVVGDSAGAAALREAADHADEALVDLVEGAEATDADLLVEATAGGFVITRPGVTRPLVPVVDGAGREERTIRALEQVARWLRLSALANPVSRLVVDAVRVEVEAGTATVRAGGTLTIAYAGSDPPRFTVRLANTTARPLWAALIDLTETYGIFTDAFPAGSVALGPGESTAVELVGQVADGQWQAGTVSLRDQLMVVTSTIEFDPRSLEQEELDVSRMPSGPAATNRGGDPAGPGSNLERALSSTRTRRLGPRAGTAAVADWRTDSVFVVTNRPR</sequence>
<dbReference type="Pfam" id="PF00656">
    <property type="entry name" value="Peptidase_C14"/>
    <property type="match status" value="1"/>
</dbReference>
<feature type="domain" description="Peptidase C14 caspase" evidence="2">
    <location>
        <begin position="6"/>
        <end position="272"/>
    </location>
</feature>
<gene>
    <name evidence="3" type="ORF">ACFQ2V_14540</name>
</gene>
<evidence type="ECO:0000313" key="4">
    <source>
        <dbReference type="Proteomes" id="UP001597046"/>
    </source>
</evidence>
<dbReference type="PANTHER" id="PTHR48104">
    <property type="entry name" value="METACASPASE-4"/>
    <property type="match status" value="1"/>
</dbReference>
<dbReference type="SUPFAM" id="SSF52129">
    <property type="entry name" value="Caspase-like"/>
    <property type="match status" value="1"/>
</dbReference>
<dbReference type="InterPro" id="IPR050452">
    <property type="entry name" value="Metacaspase"/>
</dbReference>
<dbReference type="PANTHER" id="PTHR48104:SF30">
    <property type="entry name" value="METACASPASE-1"/>
    <property type="match status" value="1"/>
</dbReference>
<name>A0ABW3MY86_9MICO</name>
<dbReference type="Gene3D" id="3.40.50.1460">
    <property type="match status" value="1"/>
</dbReference>
<protein>
    <submittedName>
        <fullName evidence="3">Caspase domain-containing protein</fullName>
    </submittedName>
</protein>
<keyword evidence="4" id="KW-1185">Reference proteome</keyword>
<accession>A0ABW3MY86</accession>
<evidence type="ECO:0000313" key="3">
    <source>
        <dbReference type="EMBL" id="MFD1055530.1"/>
    </source>
</evidence>
<dbReference type="InterPro" id="IPR011600">
    <property type="entry name" value="Pept_C14_caspase"/>
</dbReference>
<dbReference type="Proteomes" id="UP001597046">
    <property type="component" value="Unassembled WGS sequence"/>
</dbReference>
<dbReference type="InterPro" id="IPR029030">
    <property type="entry name" value="Caspase-like_dom_sf"/>
</dbReference>
<proteinExistence type="predicted"/>
<dbReference type="RefSeq" id="WP_386053564.1">
    <property type="nucleotide sequence ID" value="NZ_JBHTKH010000009.1"/>
</dbReference>
<evidence type="ECO:0000259" key="2">
    <source>
        <dbReference type="Pfam" id="PF00656"/>
    </source>
</evidence>
<dbReference type="PROSITE" id="PS51257">
    <property type="entry name" value="PROKAR_LIPOPROTEIN"/>
    <property type="match status" value="1"/>
</dbReference>
<dbReference type="EMBL" id="JBHTKH010000009">
    <property type="protein sequence ID" value="MFD1055530.1"/>
    <property type="molecule type" value="Genomic_DNA"/>
</dbReference>
<comment type="caution">
    <text evidence="3">The sequence shown here is derived from an EMBL/GenBank/DDBJ whole genome shotgun (WGS) entry which is preliminary data.</text>
</comment>
<reference evidence="4" key="1">
    <citation type="journal article" date="2019" name="Int. J. Syst. Evol. Microbiol.">
        <title>The Global Catalogue of Microorganisms (GCM) 10K type strain sequencing project: providing services to taxonomists for standard genome sequencing and annotation.</title>
        <authorList>
            <consortium name="The Broad Institute Genomics Platform"/>
            <consortium name="The Broad Institute Genome Sequencing Center for Infectious Disease"/>
            <person name="Wu L."/>
            <person name="Ma J."/>
        </authorList>
    </citation>
    <scope>NUCLEOTIDE SEQUENCE [LARGE SCALE GENOMIC DNA]</scope>
    <source>
        <strain evidence="4">CCUG 57508</strain>
    </source>
</reference>
<evidence type="ECO:0000256" key="1">
    <source>
        <dbReference type="SAM" id="MobiDB-lite"/>
    </source>
</evidence>